<dbReference type="InterPro" id="IPR007695">
    <property type="entry name" value="DNA_mismatch_repair_MutS-lik_N"/>
</dbReference>
<dbReference type="PROSITE" id="PS00486">
    <property type="entry name" value="DNA_MISMATCH_REPAIR_2"/>
    <property type="match status" value="1"/>
</dbReference>
<dbReference type="PANTHER" id="PTHR11361">
    <property type="entry name" value="DNA MISMATCH REPAIR PROTEIN MUTS FAMILY MEMBER"/>
    <property type="match status" value="1"/>
</dbReference>
<dbReference type="GO" id="GO:0005829">
    <property type="term" value="C:cytosol"/>
    <property type="evidence" value="ECO:0007669"/>
    <property type="project" value="TreeGrafter"/>
</dbReference>
<feature type="binding site" evidence="9">
    <location>
        <begin position="620"/>
        <end position="627"/>
    </location>
    <ligand>
        <name>ATP</name>
        <dbReference type="ChEBI" id="CHEBI:30616"/>
    </ligand>
</feature>
<dbReference type="EMBL" id="JACHHH010000006">
    <property type="protein sequence ID" value="MBB6041406.1"/>
    <property type="molecule type" value="Genomic_DNA"/>
</dbReference>
<organism evidence="12 13">
    <name type="scientific">Oribacterium sinus</name>
    <dbReference type="NCBI Taxonomy" id="237576"/>
    <lineage>
        <taxon>Bacteria</taxon>
        <taxon>Bacillati</taxon>
        <taxon>Bacillota</taxon>
        <taxon>Clostridia</taxon>
        <taxon>Lachnospirales</taxon>
        <taxon>Lachnospiraceae</taxon>
        <taxon>Oribacterium</taxon>
    </lineage>
</organism>
<evidence type="ECO:0000256" key="6">
    <source>
        <dbReference type="ARBA" id="ARBA00023125"/>
    </source>
</evidence>
<dbReference type="GO" id="GO:0003684">
    <property type="term" value="F:damaged DNA binding"/>
    <property type="evidence" value="ECO:0007669"/>
    <property type="project" value="UniProtKB-UniRule"/>
</dbReference>
<dbReference type="Gene3D" id="1.10.1420.10">
    <property type="match status" value="2"/>
</dbReference>
<dbReference type="InterPro" id="IPR036678">
    <property type="entry name" value="MutS_con_dom_sf"/>
</dbReference>
<dbReference type="InterPro" id="IPR000432">
    <property type="entry name" value="DNA_mismatch_repair_MutS_C"/>
</dbReference>
<dbReference type="FunFam" id="3.40.1170.10:FF:000001">
    <property type="entry name" value="DNA mismatch repair protein MutS"/>
    <property type="match status" value="1"/>
</dbReference>
<keyword evidence="3 9" id="KW-0547">Nucleotide-binding</keyword>
<dbReference type="CDD" id="cd03284">
    <property type="entry name" value="ABC_MutS1"/>
    <property type="match status" value="1"/>
</dbReference>
<feature type="domain" description="DNA mismatch repair proteins mutS family" evidence="11">
    <location>
        <begin position="694"/>
        <end position="710"/>
    </location>
</feature>
<keyword evidence="4 9" id="KW-0227">DNA damage</keyword>
<evidence type="ECO:0000313" key="13">
    <source>
        <dbReference type="Proteomes" id="UP000522163"/>
    </source>
</evidence>
<sequence length="881" mass="100326">MDEAKLSPMMRQYLESKKEVPDALLFYRIGDFYEMFFEDAIKASKALDLVLTGKDCGLEERAPMCGIPYHAADSYVSKLVSQGFKVAIGEQVEDPKLAKGLVKREIIRVITPGTQTEETALEEGKNNYLSAIYPGNSGIGLATVDISTGELYSLSVSDNKEFLDEISRFSPKEILCPIGFLEDKELSSALDSRFSLSITEKEKDYFGKEEADKILSSHFSSSIPGLGLEHAPLERRALGACLRYLYDTQKNILSHIRHIERFHREDYMLLDLSTQRNLELWETLRDKKKRGSLLWVLDKTHTAMGSRMLRHFLERPLRERKKMEERLDCIEELCQRYIDGEELREYLDSIYDMERLIGKISISSANARDMLALKSSLQFLPVIKRTLSSFSGKLLQGLGQKMDALEELYTRIDECIEEDPPLSIKEGGIIKSSFHEEVRLFREAGEHGKEWLNRLEEQEREKSGIKNLKIKYNRIFGYCFEISKSYQGEIPDYFIRRQTLAQAERYTTVELQDLQNKILGAAENLQQLEYSLFVNLREELSRELGRMQKTAKEIAFLDACLSLSKVAMQEQYVRPKINEEGNLTIVDGRHPVVEKLLQDQSFVPNDASLGKEEKIAIITGPNMAGKSTYMRQVALIVLMASIGSFVPAKQADIPICDRIFTRVGASDDLASGQSTFMVEMSEVSNILRNATENSLLILDEIGRGTSTFDGLSIAWAVVEYLAREIKAKTLFATHYHELSVLEGKLENVKNYCIAVSKEQGEIQFLRKIMPGGADESYGIDVAKLAGVPAPVLDRAREISSFLNEKDLRLQHLDFEEAPEEKFVEDFPEKTLKLEERGRKNFASELRKEEKEVLDCIRNDSFESMSPLEAINLLFSLKEKLR</sequence>
<dbReference type="FunFam" id="1.10.1420.10:FF:000001">
    <property type="entry name" value="DNA mismatch repair protein MutS"/>
    <property type="match status" value="1"/>
</dbReference>
<dbReference type="InterPro" id="IPR027417">
    <property type="entry name" value="P-loop_NTPase"/>
</dbReference>
<accession>A0A7W9W0Z4</accession>
<dbReference type="Pfam" id="PF05190">
    <property type="entry name" value="MutS_IV"/>
    <property type="match status" value="1"/>
</dbReference>
<dbReference type="Proteomes" id="UP000522163">
    <property type="component" value="Unassembled WGS sequence"/>
</dbReference>
<comment type="similarity">
    <text evidence="1 9 10">Belongs to the DNA mismatch repair MutS family.</text>
</comment>
<dbReference type="SUPFAM" id="SSF48334">
    <property type="entry name" value="DNA repair protein MutS, domain III"/>
    <property type="match status" value="1"/>
</dbReference>
<dbReference type="InterPro" id="IPR005748">
    <property type="entry name" value="DNA_mismatch_repair_MutS"/>
</dbReference>
<dbReference type="NCBIfam" id="TIGR01070">
    <property type="entry name" value="mutS1"/>
    <property type="match status" value="1"/>
</dbReference>
<dbReference type="NCBIfam" id="NF003810">
    <property type="entry name" value="PRK05399.1"/>
    <property type="match status" value="1"/>
</dbReference>
<reference evidence="12 13" key="1">
    <citation type="submission" date="2020-08" db="EMBL/GenBank/DDBJ databases">
        <title>Genomic Encyclopedia of Type Strains, Phase IV (KMG-IV): sequencing the most valuable type-strain genomes for metagenomic binning, comparative biology and taxonomic classification.</title>
        <authorList>
            <person name="Goeker M."/>
        </authorList>
    </citation>
    <scope>NUCLEOTIDE SEQUENCE [LARGE SCALE GENOMIC DNA]</scope>
    <source>
        <strain evidence="12 13">DSM 17245</strain>
    </source>
</reference>
<dbReference type="InterPro" id="IPR045076">
    <property type="entry name" value="MutS"/>
</dbReference>
<evidence type="ECO:0000256" key="8">
    <source>
        <dbReference type="ARBA" id="ARBA00024647"/>
    </source>
</evidence>
<keyword evidence="6 9" id="KW-0238">DNA-binding</keyword>
<evidence type="ECO:0000256" key="9">
    <source>
        <dbReference type="HAMAP-Rule" id="MF_00096"/>
    </source>
</evidence>
<evidence type="ECO:0000259" key="11">
    <source>
        <dbReference type="PROSITE" id="PS00486"/>
    </source>
</evidence>
<dbReference type="SMART" id="SM00533">
    <property type="entry name" value="MUTSd"/>
    <property type="match status" value="1"/>
</dbReference>
<dbReference type="InterPro" id="IPR007860">
    <property type="entry name" value="DNA_mmatch_repair_MutS_con_dom"/>
</dbReference>
<evidence type="ECO:0000256" key="5">
    <source>
        <dbReference type="ARBA" id="ARBA00022840"/>
    </source>
</evidence>
<keyword evidence="5 9" id="KW-0067">ATP-binding</keyword>
<evidence type="ECO:0000256" key="4">
    <source>
        <dbReference type="ARBA" id="ARBA00022763"/>
    </source>
</evidence>
<gene>
    <name evidence="9" type="primary">mutS</name>
    <name evidence="12" type="ORF">HNQ46_001386</name>
</gene>
<dbReference type="SUPFAM" id="SSF52540">
    <property type="entry name" value="P-loop containing nucleoside triphosphate hydrolases"/>
    <property type="match status" value="1"/>
</dbReference>
<dbReference type="GO" id="GO:0030983">
    <property type="term" value="F:mismatched DNA binding"/>
    <property type="evidence" value="ECO:0007669"/>
    <property type="project" value="InterPro"/>
</dbReference>
<dbReference type="GO" id="GO:0006298">
    <property type="term" value="P:mismatch repair"/>
    <property type="evidence" value="ECO:0007669"/>
    <property type="project" value="UniProtKB-UniRule"/>
</dbReference>
<dbReference type="Pfam" id="PF01624">
    <property type="entry name" value="MutS_I"/>
    <property type="match status" value="1"/>
</dbReference>
<dbReference type="GeneID" id="85014925"/>
<evidence type="ECO:0000313" key="12">
    <source>
        <dbReference type="EMBL" id="MBB6041406.1"/>
    </source>
</evidence>
<dbReference type="Gene3D" id="3.30.420.110">
    <property type="entry name" value="MutS, connector domain"/>
    <property type="match status" value="1"/>
</dbReference>
<keyword evidence="7 9" id="KW-0234">DNA repair</keyword>
<dbReference type="PIRSF" id="PIRSF037677">
    <property type="entry name" value="DNA_mis_repair_Msh6"/>
    <property type="match status" value="1"/>
</dbReference>
<dbReference type="AlphaFoldDB" id="A0A7W9W0Z4"/>
<dbReference type="SUPFAM" id="SSF55271">
    <property type="entry name" value="DNA repair protein MutS, domain I"/>
    <property type="match status" value="1"/>
</dbReference>
<protein>
    <recommendedName>
        <fullName evidence="2 9">DNA mismatch repair protein MutS</fullName>
    </recommendedName>
</protein>
<dbReference type="InterPro" id="IPR017261">
    <property type="entry name" value="DNA_mismatch_repair_MutS/MSH"/>
</dbReference>
<dbReference type="InterPro" id="IPR007696">
    <property type="entry name" value="DNA_mismatch_repair_MutS_core"/>
</dbReference>
<comment type="caution">
    <text evidence="12">The sequence shown here is derived from an EMBL/GenBank/DDBJ whole genome shotgun (WGS) entry which is preliminary data.</text>
</comment>
<dbReference type="InterPro" id="IPR036187">
    <property type="entry name" value="DNA_mismatch_repair_MutS_sf"/>
</dbReference>
<dbReference type="InterPro" id="IPR016151">
    <property type="entry name" value="DNA_mismatch_repair_MutS_N"/>
</dbReference>
<dbReference type="Gene3D" id="3.40.50.300">
    <property type="entry name" value="P-loop containing nucleotide triphosphate hydrolases"/>
    <property type="match status" value="1"/>
</dbReference>
<comment type="function">
    <text evidence="8 9">This protein is involved in the repair of mismatches in DNA. It is possible that it carries out the mismatch recognition step. This protein has a weak ATPase activity.</text>
</comment>
<dbReference type="SMART" id="SM00534">
    <property type="entry name" value="MUTSac"/>
    <property type="match status" value="1"/>
</dbReference>
<dbReference type="FunFam" id="3.40.50.300:FF:000870">
    <property type="entry name" value="MutS protein homolog 4"/>
    <property type="match status" value="1"/>
</dbReference>
<dbReference type="RefSeq" id="WP_183684026.1">
    <property type="nucleotide sequence ID" value="NZ_JACHHH010000006.1"/>
</dbReference>
<dbReference type="GO" id="GO:0005524">
    <property type="term" value="F:ATP binding"/>
    <property type="evidence" value="ECO:0007669"/>
    <property type="project" value="UniProtKB-UniRule"/>
</dbReference>
<name>A0A7W9W0Z4_9FIRM</name>
<evidence type="ECO:0000256" key="10">
    <source>
        <dbReference type="RuleBase" id="RU003756"/>
    </source>
</evidence>
<evidence type="ECO:0000256" key="2">
    <source>
        <dbReference type="ARBA" id="ARBA00021982"/>
    </source>
</evidence>
<dbReference type="PANTHER" id="PTHR11361:SF34">
    <property type="entry name" value="DNA MISMATCH REPAIR PROTEIN MSH1, MITOCHONDRIAL"/>
    <property type="match status" value="1"/>
</dbReference>
<dbReference type="GO" id="GO:0140664">
    <property type="term" value="F:ATP-dependent DNA damage sensor activity"/>
    <property type="evidence" value="ECO:0007669"/>
    <property type="project" value="InterPro"/>
</dbReference>
<dbReference type="Pfam" id="PF05192">
    <property type="entry name" value="MutS_III"/>
    <property type="match status" value="1"/>
</dbReference>
<dbReference type="Pfam" id="PF00488">
    <property type="entry name" value="MutS_V"/>
    <property type="match status" value="1"/>
</dbReference>
<dbReference type="SUPFAM" id="SSF53150">
    <property type="entry name" value="DNA repair protein MutS, domain II"/>
    <property type="match status" value="1"/>
</dbReference>
<evidence type="ECO:0000256" key="7">
    <source>
        <dbReference type="ARBA" id="ARBA00023204"/>
    </source>
</evidence>
<evidence type="ECO:0000256" key="3">
    <source>
        <dbReference type="ARBA" id="ARBA00022741"/>
    </source>
</evidence>
<dbReference type="HAMAP" id="MF_00096">
    <property type="entry name" value="MutS"/>
    <property type="match status" value="1"/>
</dbReference>
<dbReference type="Gene3D" id="3.40.1170.10">
    <property type="entry name" value="DNA repair protein MutS, domain I"/>
    <property type="match status" value="1"/>
</dbReference>
<evidence type="ECO:0000256" key="1">
    <source>
        <dbReference type="ARBA" id="ARBA00006271"/>
    </source>
</evidence>
<dbReference type="Pfam" id="PF05188">
    <property type="entry name" value="MutS_II"/>
    <property type="match status" value="1"/>
</dbReference>
<dbReference type="InterPro" id="IPR007861">
    <property type="entry name" value="DNA_mismatch_repair_MutS_clamp"/>
</dbReference>
<proteinExistence type="inferred from homology"/>